<accession>A0ABU6W6H7</accession>
<evidence type="ECO:0000256" key="3">
    <source>
        <dbReference type="ARBA" id="ARBA00022745"/>
    </source>
</evidence>
<dbReference type="InterPro" id="IPR023278">
    <property type="entry name" value="Ethylene_insens-like_DNA-bd"/>
</dbReference>
<evidence type="ECO:0000313" key="7">
    <source>
        <dbReference type="EMBL" id="MED6181447.1"/>
    </source>
</evidence>
<feature type="compositionally biased region" description="Polar residues" evidence="5">
    <location>
        <begin position="91"/>
        <end position="107"/>
    </location>
</feature>
<evidence type="ECO:0000256" key="2">
    <source>
        <dbReference type="ARBA" id="ARBA00009416"/>
    </source>
</evidence>
<feature type="region of interest" description="Disordered" evidence="5">
    <location>
        <begin position="91"/>
        <end position="122"/>
    </location>
</feature>
<dbReference type="SUPFAM" id="SSF116768">
    <property type="entry name" value="DNA-binding domain of EIN3-like"/>
    <property type="match status" value="1"/>
</dbReference>
<evidence type="ECO:0000256" key="1">
    <source>
        <dbReference type="ARBA" id="ARBA00004123"/>
    </source>
</evidence>
<comment type="subcellular location">
    <subcellularLocation>
        <location evidence="1">Nucleus</location>
    </subcellularLocation>
</comment>
<evidence type="ECO:0000313" key="8">
    <source>
        <dbReference type="Proteomes" id="UP001341840"/>
    </source>
</evidence>
<evidence type="ECO:0000256" key="5">
    <source>
        <dbReference type="SAM" id="MobiDB-lite"/>
    </source>
</evidence>
<feature type="domain" description="Ethylene insensitive 3-like DNA-binding" evidence="6">
    <location>
        <begin position="2"/>
        <end position="87"/>
    </location>
</feature>
<name>A0ABU6W6H7_9FABA</name>
<comment type="caution">
    <text evidence="7">The sequence shown here is derived from an EMBL/GenBank/DDBJ whole genome shotgun (WGS) entry which is preliminary data.</text>
</comment>
<keyword evidence="8" id="KW-1185">Reference proteome</keyword>
<reference evidence="7 8" key="1">
    <citation type="journal article" date="2023" name="Plants (Basel)">
        <title>Bridging the Gap: Combining Genomics and Transcriptomics Approaches to Understand Stylosanthes scabra, an Orphan Legume from the Brazilian Caatinga.</title>
        <authorList>
            <person name="Ferreira-Neto J.R.C."/>
            <person name="da Silva M.D."/>
            <person name="Binneck E."/>
            <person name="de Melo N.F."/>
            <person name="da Silva R.H."/>
            <person name="de Melo A.L.T.M."/>
            <person name="Pandolfi V."/>
            <person name="Bustamante F.O."/>
            <person name="Brasileiro-Vidal A.C."/>
            <person name="Benko-Iseppon A.M."/>
        </authorList>
    </citation>
    <scope>NUCLEOTIDE SEQUENCE [LARGE SCALE GENOMIC DNA]</scope>
    <source>
        <tissue evidence="7">Leaves</tissue>
    </source>
</reference>
<evidence type="ECO:0000259" key="6">
    <source>
        <dbReference type="Pfam" id="PF04873"/>
    </source>
</evidence>
<evidence type="ECO:0000256" key="4">
    <source>
        <dbReference type="ARBA" id="ARBA00023242"/>
    </source>
</evidence>
<dbReference type="InterPro" id="IPR047091">
    <property type="entry name" value="EIN3-like_DNA-bd"/>
</dbReference>
<dbReference type="InterPro" id="IPR006957">
    <property type="entry name" value="EIN3"/>
</dbReference>
<organism evidence="7 8">
    <name type="scientific">Stylosanthes scabra</name>
    <dbReference type="NCBI Taxonomy" id="79078"/>
    <lineage>
        <taxon>Eukaryota</taxon>
        <taxon>Viridiplantae</taxon>
        <taxon>Streptophyta</taxon>
        <taxon>Embryophyta</taxon>
        <taxon>Tracheophyta</taxon>
        <taxon>Spermatophyta</taxon>
        <taxon>Magnoliopsida</taxon>
        <taxon>eudicotyledons</taxon>
        <taxon>Gunneridae</taxon>
        <taxon>Pentapetalae</taxon>
        <taxon>rosids</taxon>
        <taxon>fabids</taxon>
        <taxon>Fabales</taxon>
        <taxon>Fabaceae</taxon>
        <taxon>Papilionoideae</taxon>
        <taxon>50 kb inversion clade</taxon>
        <taxon>dalbergioids sensu lato</taxon>
        <taxon>Dalbergieae</taxon>
        <taxon>Pterocarpus clade</taxon>
        <taxon>Stylosanthes</taxon>
    </lineage>
</organism>
<proteinExistence type="inferred from homology"/>
<dbReference type="Gene3D" id="1.10.3180.10">
    <property type="entry name" value="DNA-binding domain of EIN3-like"/>
    <property type="match status" value="1"/>
</dbReference>
<gene>
    <name evidence="7" type="ORF">PIB30_019343</name>
</gene>
<keyword evidence="4" id="KW-0539">Nucleus</keyword>
<dbReference type="Proteomes" id="UP001341840">
    <property type="component" value="Unassembled WGS sequence"/>
</dbReference>
<dbReference type="Pfam" id="PF04873">
    <property type="entry name" value="EIN3_DNA-bd"/>
    <property type="match status" value="1"/>
</dbReference>
<protein>
    <recommendedName>
        <fullName evidence="6">Ethylene insensitive 3-like DNA-binding domain-containing protein</fullName>
    </recommendedName>
</protein>
<dbReference type="PANTHER" id="PTHR33305:SF29">
    <property type="entry name" value="ETHYLENE INSENSITIVE 3-LIKE 5 PROTEIN"/>
    <property type="match status" value="1"/>
</dbReference>
<keyword evidence="3" id="KW-0936">Ethylene signaling pathway</keyword>
<dbReference type="PANTHER" id="PTHR33305">
    <property type="entry name" value="ETHYLENE INSENSITIVE 3-LIKE 2 PROTEIN"/>
    <property type="match status" value="1"/>
</dbReference>
<dbReference type="EMBL" id="JASCZI010181302">
    <property type="protein sequence ID" value="MED6181447.1"/>
    <property type="molecule type" value="Genomic_DNA"/>
</dbReference>
<sequence length="264" mass="29868">MAPPWWPKGNELWWGEQGLLAQEQGPPPYRKPHDLKKAWKVSVLAAVIKHMSADLDKLRRLVAHSKTLQDKMTAKDTATWSKVVNNQQTISQKITPAESTSQSTSMVESAESSKRKSSVFDLDDDDNNSKQMYACQNAVCPQSDLCMGFPDKNSRMNHESLCAYRTTQQSHLLDDTKLLDDLMNMDLAWYHHELAEIAAAPQDYEGVFSLNGEHLGFHASALQLLEEGEGDNNNNMLHQLNQNPPQQITQDLQSTSIWDLWPTH</sequence>
<comment type="similarity">
    <text evidence="2">Belongs to the EIN3 family.</text>
</comment>